<dbReference type="InterPro" id="IPR009081">
    <property type="entry name" value="PP-bd_ACP"/>
</dbReference>
<dbReference type="SUPFAM" id="SSF47336">
    <property type="entry name" value="ACP-like"/>
    <property type="match status" value="1"/>
</dbReference>
<dbReference type="PROSITE" id="PS50075">
    <property type="entry name" value="CARRIER"/>
    <property type="match status" value="1"/>
</dbReference>
<dbReference type="InterPro" id="IPR000873">
    <property type="entry name" value="AMP-dep_synth/lig_dom"/>
</dbReference>
<dbReference type="RefSeq" id="WP_051795245.1">
    <property type="nucleotide sequence ID" value="NZ_QHKI01000038.1"/>
</dbReference>
<dbReference type="InterPro" id="IPR029058">
    <property type="entry name" value="AB_hydrolase_fold"/>
</dbReference>
<protein>
    <submittedName>
        <fullName evidence="5">Non-ribosomal peptide synthetase</fullName>
    </submittedName>
</protein>
<dbReference type="EMBL" id="QHKI01000038">
    <property type="protein sequence ID" value="RSM77999.1"/>
    <property type="molecule type" value="Genomic_DNA"/>
</dbReference>
<dbReference type="PROSITE" id="PS00455">
    <property type="entry name" value="AMP_BINDING"/>
    <property type="match status" value="1"/>
</dbReference>
<dbReference type="GO" id="GO:0003824">
    <property type="term" value="F:catalytic activity"/>
    <property type="evidence" value="ECO:0007669"/>
    <property type="project" value="InterPro"/>
</dbReference>
<dbReference type="Pfam" id="PF00975">
    <property type="entry name" value="Thioesterase"/>
    <property type="match status" value="1"/>
</dbReference>
<dbReference type="GO" id="GO:0043041">
    <property type="term" value="P:amino acid activation for nonribosomal peptide biosynthetic process"/>
    <property type="evidence" value="ECO:0007669"/>
    <property type="project" value="TreeGrafter"/>
</dbReference>
<dbReference type="InterPro" id="IPR010071">
    <property type="entry name" value="AA_adenyl_dom"/>
</dbReference>
<keyword evidence="2" id="KW-0596">Phosphopantetheine</keyword>
<reference evidence="5 6" key="1">
    <citation type="submission" date="2018-05" db="EMBL/GenBank/DDBJ databases">
        <title>Evolution of GPA BGCs.</title>
        <authorList>
            <person name="Waglechner N."/>
            <person name="Wright G.D."/>
        </authorList>
    </citation>
    <scope>NUCLEOTIDE SEQUENCE [LARGE SCALE GENOMIC DNA]</scope>
    <source>
        <strain evidence="5 6">A82846</strain>
    </source>
</reference>
<dbReference type="SMART" id="SM00824">
    <property type="entry name" value="PKS_TE"/>
    <property type="match status" value="1"/>
</dbReference>
<dbReference type="InterPro" id="IPR020845">
    <property type="entry name" value="AMP-binding_CS"/>
</dbReference>
<dbReference type="Gene3D" id="3.30.559.30">
    <property type="entry name" value="Nonribosomal peptide synthetase, condensation domain"/>
    <property type="match status" value="1"/>
</dbReference>
<evidence type="ECO:0000256" key="3">
    <source>
        <dbReference type="ARBA" id="ARBA00022553"/>
    </source>
</evidence>
<dbReference type="SUPFAM" id="SSF52777">
    <property type="entry name" value="CoA-dependent acyltransferases"/>
    <property type="match status" value="2"/>
</dbReference>
<gene>
    <name evidence="5" type="ORF">DMH04_34125</name>
</gene>
<dbReference type="Gene3D" id="3.30.559.10">
    <property type="entry name" value="Chloramphenicol acetyltransferase-like domain"/>
    <property type="match status" value="1"/>
</dbReference>
<dbReference type="Gene3D" id="3.40.50.1820">
    <property type="entry name" value="alpha/beta hydrolase"/>
    <property type="match status" value="1"/>
</dbReference>
<evidence type="ECO:0000256" key="2">
    <source>
        <dbReference type="ARBA" id="ARBA00022450"/>
    </source>
</evidence>
<dbReference type="SUPFAM" id="SSF56801">
    <property type="entry name" value="Acetyl-CoA synthetase-like"/>
    <property type="match status" value="1"/>
</dbReference>
<comment type="cofactor">
    <cofactor evidence="1">
        <name>pantetheine 4'-phosphate</name>
        <dbReference type="ChEBI" id="CHEBI:47942"/>
    </cofactor>
</comment>
<proteinExistence type="predicted"/>
<dbReference type="InterPro" id="IPR045851">
    <property type="entry name" value="AMP-bd_C_sf"/>
</dbReference>
<dbReference type="InterPro" id="IPR001031">
    <property type="entry name" value="Thioesterase"/>
</dbReference>
<dbReference type="InterPro" id="IPR023213">
    <property type="entry name" value="CAT-like_dom_sf"/>
</dbReference>
<evidence type="ECO:0000313" key="6">
    <source>
        <dbReference type="Proteomes" id="UP000287547"/>
    </source>
</evidence>
<dbReference type="Gene3D" id="3.30.300.30">
    <property type="match status" value="1"/>
</dbReference>
<dbReference type="Pfam" id="PF00668">
    <property type="entry name" value="Condensation"/>
    <property type="match status" value="1"/>
</dbReference>
<dbReference type="AlphaFoldDB" id="A0A428Z0N4"/>
<sequence>MNGRITDVLPLSPAQEGLYFHALRDGEGPDPYLVQARFKVAPGVAVREGVTALLERYPNLRACFRHERLDQPVQVILREVTVPWREAAGDIEQVMAEDRASRFDMARPPLVRGTLVGDELLLTFHHILLDGWSFQVLARDLAALCAGEPLPVPVQYRDYLAWLRRQEPGKAEAAWQDALTGFHQPALLGPADSQPAVLDVELSAELTAAAERRAAECGVTVNTVVQAAWALVLARMTGLRDVVFGAVVSGRPHDLPGVEEIVGLLINTLPIRVRLSPDESVGELLTRVQNEQSRLAPYHHARLAEVQRATEVSELFDTVLAFENYPRDTALTDAPVQLVDVQDATHYAVTIAVVAGERMLLRVSCRPGIEPDALAARMIQAFEELAADPSRRVRQLDVLPQQERDALLRMSTGQQTHHEQSTIEGRFAHWVARTPGAIAVRSAGRELTYADLAAESDALAARMIAKGVRPRDIVALLLPRSTDLLVAQLATLKAGACYLPLDPAQPAERMSRLLAVAQLTVTADDDGLRLEDRDTPAVLTAEDAAYIMYTSGSTGVPKGVVIPHQAVVDFARDRRFLGGAHRCVLFHNAHTFDAATYDVWVPLLNGGTVVVAPEGAITPDVLKRELAEGVTAVVLTAELFRTIADIAPEVFGTLREVWAGGDVVSPDAIRRVREQCPQTIVVNGYGPTETTVFATAGTEGIGTALDNTRAYVLDADLKLLPEGVSGELYLGGTGLAHGYLGRPDLTAERFAADPYGPPGARMYRTGDLVRRAGGVLEFVGRADDQVKVRGYRIEPGEVEAALAGCPGVLRAVVSARTSAAGDKVLAAHVVLCDGTELGSVREHAARTLPRHLLPSVWARIDAVPLTAHGKVDRAALPEPEAAATGKRAPRPGHEAVLCQLFAETLGTDVAGPDDDFFVLGGHSLLAMRLTARIAAVLGVDVPVSALFQAPTPAMLAGRLQGGLGDDGLAPLITLRAGAGQTPVFCVHSGVGIGWSYATLLPHLSSDRPVHALQSAALQAPGSLPDTLTELAAQYVARIREVQPQGPYLLVGFSFGGQVVHEMAVQLREAGERIGLLAVLDTMPIGASTPLDPAAIEQDSLRVLLRHAAPNASVPVDRHEAFARVRAGEGIFAGFDDALLGALTDARAHYTRLARAWRPSPYDGLVTLFSATRESEATTAEKVEAWRSHVAAMDVYELDCTHNDLLDRESAAVIGGRIEKILQGVRSG</sequence>
<dbReference type="FunFam" id="2.30.38.10:FF:000001">
    <property type="entry name" value="Non-ribosomal peptide synthetase PvdI"/>
    <property type="match status" value="1"/>
</dbReference>
<dbReference type="InterPro" id="IPR036736">
    <property type="entry name" value="ACP-like_sf"/>
</dbReference>
<evidence type="ECO:0000256" key="1">
    <source>
        <dbReference type="ARBA" id="ARBA00001957"/>
    </source>
</evidence>
<dbReference type="InterPro" id="IPR020806">
    <property type="entry name" value="PKS_PP-bd"/>
</dbReference>
<keyword evidence="3" id="KW-0597">Phosphoprotein</keyword>
<evidence type="ECO:0000259" key="4">
    <source>
        <dbReference type="PROSITE" id="PS50075"/>
    </source>
</evidence>
<dbReference type="Pfam" id="PF13193">
    <property type="entry name" value="AMP-binding_C"/>
    <property type="match status" value="1"/>
</dbReference>
<dbReference type="SMART" id="SM00823">
    <property type="entry name" value="PKS_PP"/>
    <property type="match status" value="1"/>
</dbReference>
<accession>A0A428Z0N4</accession>
<organism evidence="5 6">
    <name type="scientific">Kibdelosporangium aridum</name>
    <dbReference type="NCBI Taxonomy" id="2030"/>
    <lineage>
        <taxon>Bacteria</taxon>
        <taxon>Bacillati</taxon>
        <taxon>Actinomycetota</taxon>
        <taxon>Actinomycetes</taxon>
        <taxon>Pseudonocardiales</taxon>
        <taxon>Pseudonocardiaceae</taxon>
        <taxon>Kibdelosporangium</taxon>
    </lineage>
</organism>
<dbReference type="Pfam" id="PF00550">
    <property type="entry name" value="PP-binding"/>
    <property type="match status" value="1"/>
</dbReference>
<dbReference type="GO" id="GO:0031177">
    <property type="term" value="F:phosphopantetheine binding"/>
    <property type="evidence" value="ECO:0007669"/>
    <property type="project" value="InterPro"/>
</dbReference>
<dbReference type="InterPro" id="IPR020802">
    <property type="entry name" value="TesA-like"/>
</dbReference>
<dbReference type="GO" id="GO:0044550">
    <property type="term" value="P:secondary metabolite biosynthetic process"/>
    <property type="evidence" value="ECO:0007669"/>
    <property type="project" value="TreeGrafter"/>
</dbReference>
<dbReference type="PANTHER" id="PTHR45527">
    <property type="entry name" value="NONRIBOSOMAL PEPTIDE SYNTHETASE"/>
    <property type="match status" value="1"/>
</dbReference>
<evidence type="ECO:0000313" key="5">
    <source>
        <dbReference type="EMBL" id="RSM77999.1"/>
    </source>
</evidence>
<dbReference type="InterPro" id="IPR042099">
    <property type="entry name" value="ANL_N_sf"/>
</dbReference>
<dbReference type="OrthoDB" id="2472181at2"/>
<comment type="caution">
    <text evidence="5">The sequence shown here is derived from an EMBL/GenBank/DDBJ whole genome shotgun (WGS) entry which is preliminary data.</text>
</comment>
<name>A0A428Z0N4_KIBAR</name>
<dbReference type="Gene3D" id="3.40.50.12780">
    <property type="entry name" value="N-terminal domain of ligase-like"/>
    <property type="match status" value="1"/>
</dbReference>
<dbReference type="Proteomes" id="UP000287547">
    <property type="component" value="Unassembled WGS sequence"/>
</dbReference>
<dbReference type="PANTHER" id="PTHR45527:SF1">
    <property type="entry name" value="FATTY ACID SYNTHASE"/>
    <property type="match status" value="1"/>
</dbReference>
<dbReference type="CDD" id="cd12117">
    <property type="entry name" value="A_NRPS_Srf_like"/>
    <property type="match status" value="1"/>
</dbReference>
<dbReference type="Pfam" id="PF00501">
    <property type="entry name" value="AMP-binding"/>
    <property type="match status" value="1"/>
</dbReference>
<dbReference type="SUPFAM" id="SSF53474">
    <property type="entry name" value="alpha/beta-Hydrolases"/>
    <property type="match status" value="1"/>
</dbReference>
<dbReference type="GO" id="GO:0005737">
    <property type="term" value="C:cytoplasm"/>
    <property type="evidence" value="ECO:0007669"/>
    <property type="project" value="TreeGrafter"/>
</dbReference>
<dbReference type="InterPro" id="IPR025110">
    <property type="entry name" value="AMP-bd_C"/>
</dbReference>
<dbReference type="GO" id="GO:0008610">
    <property type="term" value="P:lipid biosynthetic process"/>
    <property type="evidence" value="ECO:0007669"/>
    <property type="project" value="UniProtKB-ARBA"/>
</dbReference>
<feature type="domain" description="Carrier" evidence="4">
    <location>
        <begin position="888"/>
        <end position="963"/>
    </location>
</feature>
<dbReference type="NCBIfam" id="TIGR01733">
    <property type="entry name" value="AA-adenyl-dom"/>
    <property type="match status" value="1"/>
</dbReference>
<dbReference type="InterPro" id="IPR001242">
    <property type="entry name" value="Condensation_dom"/>
</dbReference>